<dbReference type="InterPro" id="IPR036388">
    <property type="entry name" value="WH-like_DNA-bd_sf"/>
</dbReference>
<name>A0ABT1H505_9NOCA</name>
<dbReference type="EMBL" id="JAMTCG010000006">
    <property type="protein sequence ID" value="MCP2162319.1"/>
    <property type="molecule type" value="Genomic_DNA"/>
</dbReference>
<proteinExistence type="predicted"/>
<dbReference type="RefSeq" id="WP_253655874.1">
    <property type="nucleotide sequence ID" value="NZ_BAAAOE010000005.1"/>
</dbReference>
<keyword evidence="3" id="KW-1185">Reference proteome</keyword>
<dbReference type="Proteomes" id="UP001205740">
    <property type="component" value="Unassembled WGS sequence"/>
</dbReference>
<gene>
    <name evidence="2" type="ORF">LX12_003523</name>
</gene>
<accession>A0ABT1H505</accession>
<dbReference type="SMART" id="SM00421">
    <property type="entry name" value="HTH_LUXR"/>
    <property type="match status" value="1"/>
</dbReference>
<reference evidence="2 3" key="1">
    <citation type="submission" date="2022-06" db="EMBL/GenBank/DDBJ databases">
        <title>Genomic Encyclopedia of Archaeal and Bacterial Type Strains, Phase II (KMG-II): from individual species to whole genera.</title>
        <authorList>
            <person name="Goeker M."/>
        </authorList>
    </citation>
    <scope>NUCLEOTIDE SEQUENCE [LARGE SCALE GENOMIC DNA]</scope>
    <source>
        <strain evidence="2 3">DSM 45037</strain>
    </source>
</reference>
<protein>
    <submittedName>
        <fullName evidence="2">DNA-binding transcriptional regulator, CsgD family</fullName>
    </submittedName>
</protein>
<feature type="domain" description="HTH luxR-type" evidence="1">
    <location>
        <begin position="6"/>
        <end position="68"/>
    </location>
</feature>
<evidence type="ECO:0000313" key="3">
    <source>
        <dbReference type="Proteomes" id="UP001205740"/>
    </source>
</evidence>
<evidence type="ECO:0000313" key="2">
    <source>
        <dbReference type="EMBL" id="MCP2162319.1"/>
    </source>
</evidence>
<sequence length="79" mass="8794">MRDMPRPVLSPREAEVLRLWIQSESKDEVGSALTIAPATVMTHIARIRSKYADVGRPARTKAQLLARALQDGLVQLDDL</sequence>
<dbReference type="Gene3D" id="1.10.10.10">
    <property type="entry name" value="Winged helix-like DNA-binding domain superfamily/Winged helix DNA-binding domain"/>
    <property type="match status" value="1"/>
</dbReference>
<comment type="caution">
    <text evidence="2">The sequence shown here is derived from an EMBL/GenBank/DDBJ whole genome shotgun (WGS) entry which is preliminary data.</text>
</comment>
<keyword evidence="2" id="KW-0238">DNA-binding</keyword>
<dbReference type="GO" id="GO:0003677">
    <property type="term" value="F:DNA binding"/>
    <property type="evidence" value="ECO:0007669"/>
    <property type="project" value="UniProtKB-KW"/>
</dbReference>
<evidence type="ECO:0000259" key="1">
    <source>
        <dbReference type="SMART" id="SM00421"/>
    </source>
</evidence>
<organism evidence="2 3">
    <name type="scientific">Williamsia serinedens</name>
    <dbReference type="NCBI Taxonomy" id="391736"/>
    <lineage>
        <taxon>Bacteria</taxon>
        <taxon>Bacillati</taxon>
        <taxon>Actinomycetota</taxon>
        <taxon>Actinomycetes</taxon>
        <taxon>Mycobacteriales</taxon>
        <taxon>Nocardiaceae</taxon>
        <taxon>Williamsia</taxon>
    </lineage>
</organism>
<dbReference type="InterPro" id="IPR000792">
    <property type="entry name" value="Tscrpt_reg_LuxR_C"/>
</dbReference>
<dbReference type="SUPFAM" id="SSF46894">
    <property type="entry name" value="C-terminal effector domain of the bipartite response regulators"/>
    <property type="match status" value="1"/>
</dbReference>
<dbReference type="Pfam" id="PF00196">
    <property type="entry name" value="GerE"/>
    <property type="match status" value="1"/>
</dbReference>
<dbReference type="PRINTS" id="PR00038">
    <property type="entry name" value="HTHLUXR"/>
</dbReference>
<dbReference type="InterPro" id="IPR016032">
    <property type="entry name" value="Sig_transdc_resp-reg_C-effctor"/>
</dbReference>